<dbReference type="AlphaFoldDB" id="A0A1I4CRV2"/>
<keyword evidence="3" id="KW-1185">Reference proteome</keyword>
<dbReference type="Proteomes" id="UP000198725">
    <property type="component" value="Unassembled WGS sequence"/>
</dbReference>
<gene>
    <name evidence="2" type="ORF">SAMN05192579_107151</name>
</gene>
<feature type="region of interest" description="Disordered" evidence="1">
    <location>
        <begin position="17"/>
        <end position="88"/>
    </location>
</feature>
<feature type="compositionally biased region" description="Basic and acidic residues" evidence="1">
    <location>
        <begin position="29"/>
        <end position="38"/>
    </location>
</feature>
<sequence length="212" mass="22985">MSPVGFCAVARAQGRAPDRLGSTGVTNASEERRAEHRGAPLAGCAETRRATVARHQQSHPTGVHEQASQPAPADHGNTPYPVTGGIDTMGSGMALPMARTCAHRLSIPRCDRGAHETCSGRKDAAPAALRDDVDANPASRARRQPEVAEGVRKPGRNGRNAVRVRSTRYPTRRVTHRPTSLSLVIFRAPPIHTEELPWLSNSTDCHRRNCRF</sequence>
<evidence type="ECO:0000313" key="3">
    <source>
        <dbReference type="Proteomes" id="UP000198725"/>
    </source>
</evidence>
<accession>A0A1I4CRV2</accession>
<evidence type="ECO:0000313" key="2">
    <source>
        <dbReference type="EMBL" id="SFK83998.1"/>
    </source>
</evidence>
<feature type="compositionally biased region" description="Basic and acidic residues" evidence="1">
    <location>
        <begin position="143"/>
        <end position="152"/>
    </location>
</feature>
<reference evidence="3" key="1">
    <citation type="submission" date="2016-10" db="EMBL/GenBank/DDBJ databases">
        <authorList>
            <person name="Varghese N."/>
            <person name="Submissions S."/>
        </authorList>
    </citation>
    <scope>NUCLEOTIDE SEQUENCE [LARGE SCALE GENOMIC DNA]</scope>
    <source>
        <strain evidence="3">MO64</strain>
    </source>
</reference>
<feature type="region of interest" description="Disordered" evidence="1">
    <location>
        <begin position="114"/>
        <end position="159"/>
    </location>
</feature>
<feature type="compositionally biased region" description="Basic and acidic residues" evidence="1">
    <location>
        <begin position="114"/>
        <end position="133"/>
    </location>
</feature>
<organism evidence="2 3">
    <name type="scientific">Rhodanobacter glycinis</name>
    <dbReference type="NCBI Taxonomy" id="582702"/>
    <lineage>
        <taxon>Bacteria</taxon>
        <taxon>Pseudomonadati</taxon>
        <taxon>Pseudomonadota</taxon>
        <taxon>Gammaproteobacteria</taxon>
        <taxon>Lysobacterales</taxon>
        <taxon>Rhodanobacteraceae</taxon>
        <taxon>Rhodanobacter</taxon>
    </lineage>
</organism>
<evidence type="ECO:0000256" key="1">
    <source>
        <dbReference type="SAM" id="MobiDB-lite"/>
    </source>
</evidence>
<dbReference type="EMBL" id="FOSR01000007">
    <property type="protein sequence ID" value="SFK83998.1"/>
    <property type="molecule type" value="Genomic_DNA"/>
</dbReference>
<protein>
    <submittedName>
        <fullName evidence="2">Uncharacterized protein</fullName>
    </submittedName>
</protein>
<proteinExistence type="predicted"/>
<name>A0A1I4CRV2_9GAMM</name>